<dbReference type="EMBL" id="MN988486">
    <property type="protein sequence ID" value="QIG68057.1"/>
    <property type="molecule type" value="Genomic_DNA"/>
</dbReference>
<accession>A0A7S5QXY9</accession>
<name>A0A7S5QXY9_9CAUD</name>
<evidence type="ECO:0000313" key="1">
    <source>
        <dbReference type="EMBL" id="QIG68057.1"/>
    </source>
</evidence>
<keyword evidence="2" id="KW-1185">Reference proteome</keyword>
<evidence type="ECO:0000313" key="2">
    <source>
        <dbReference type="Proteomes" id="UP000605518"/>
    </source>
</evidence>
<gene>
    <name evidence="1" type="ORF">EVB55_122</name>
</gene>
<protein>
    <submittedName>
        <fullName evidence="1">Uncharacterized protein</fullName>
    </submittedName>
</protein>
<sequence length="60" mass="7349">MTTLRDLFALQHKYSVLLDSLHVQRGRLAFMKEESDSYRRQKEYVLKLERELEEFLDMEI</sequence>
<organism evidence="1 2">
    <name type="scientific">Rhizobium phage RHph_Y68</name>
    <dbReference type="NCBI Taxonomy" id="2509787"/>
    <lineage>
        <taxon>Viruses</taxon>
        <taxon>Duplodnaviria</taxon>
        <taxon>Heunggongvirae</taxon>
        <taxon>Uroviricota</taxon>
        <taxon>Caudoviricetes</taxon>
        <taxon>Pootjesviridae</taxon>
        <taxon>Staniewskivirinae</taxon>
        <taxon>Trinifflemingvirus</taxon>
        <taxon>Trinifflemingvirus Y68</taxon>
    </lineage>
</organism>
<proteinExistence type="predicted"/>
<dbReference type="Proteomes" id="UP000605518">
    <property type="component" value="Segment"/>
</dbReference>
<reference evidence="1" key="1">
    <citation type="submission" date="2020-01" db="EMBL/GenBank/DDBJ databases">
        <title>Patterns of diversity and host range of bacteriophage communities associated with bean-nodulatin bacteria.</title>
        <authorList>
            <person name="Vann Cauwenberghe J."/>
            <person name="Santamaria R.I."/>
            <person name="Bustos P."/>
            <person name="Juarez S."/>
            <person name="Gonzalez V."/>
        </authorList>
    </citation>
    <scope>NUCLEOTIDE SEQUENCE</scope>
</reference>